<organism evidence="16 17">
    <name type="scientific">Leucocoprinus leucothites</name>
    <dbReference type="NCBI Taxonomy" id="201217"/>
    <lineage>
        <taxon>Eukaryota</taxon>
        <taxon>Fungi</taxon>
        <taxon>Dikarya</taxon>
        <taxon>Basidiomycota</taxon>
        <taxon>Agaricomycotina</taxon>
        <taxon>Agaricomycetes</taxon>
        <taxon>Agaricomycetidae</taxon>
        <taxon>Agaricales</taxon>
        <taxon>Agaricineae</taxon>
        <taxon>Agaricaceae</taxon>
        <taxon>Leucocoprinus</taxon>
    </lineage>
</organism>
<dbReference type="PANTHER" id="PTHR24305">
    <property type="entry name" value="CYTOCHROME P450"/>
    <property type="match status" value="1"/>
</dbReference>
<name>A0A8H5D025_9AGAR</name>
<feature type="chain" id="PRO_5034703927" description="Cytochrome P450" evidence="15">
    <location>
        <begin position="20"/>
        <end position="510"/>
    </location>
</feature>
<keyword evidence="11 14" id="KW-0503">Monooxygenase</keyword>
<dbReference type="EMBL" id="JAACJO010000013">
    <property type="protein sequence ID" value="KAF5351015.1"/>
    <property type="molecule type" value="Genomic_DNA"/>
</dbReference>
<dbReference type="Proteomes" id="UP000559027">
    <property type="component" value="Unassembled WGS sequence"/>
</dbReference>
<dbReference type="AlphaFoldDB" id="A0A8H5D025"/>
<proteinExistence type="inferred from homology"/>
<evidence type="ECO:0000313" key="16">
    <source>
        <dbReference type="EMBL" id="KAF5351015.1"/>
    </source>
</evidence>
<dbReference type="GO" id="GO:0004497">
    <property type="term" value="F:monooxygenase activity"/>
    <property type="evidence" value="ECO:0007669"/>
    <property type="project" value="UniProtKB-KW"/>
</dbReference>
<keyword evidence="10 13" id="KW-0408">Iron</keyword>
<dbReference type="CDD" id="cd11070">
    <property type="entry name" value="CYP56-like"/>
    <property type="match status" value="1"/>
</dbReference>
<dbReference type="Gene3D" id="1.10.630.10">
    <property type="entry name" value="Cytochrome P450"/>
    <property type="match status" value="1"/>
</dbReference>
<dbReference type="SUPFAM" id="SSF48264">
    <property type="entry name" value="Cytochrome P450"/>
    <property type="match status" value="1"/>
</dbReference>
<evidence type="ECO:0000313" key="17">
    <source>
        <dbReference type="Proteomes" id="UP000559027"/>
    </source>
</evidence>
<keyword evidence="9 14" id="KW-0560">Oxidoreductase</keyword>
<reference evidence="16 17" key="1">
    <citation type="journal article" date="2020" name="ISME J.">
        <title>Uncovering the hidden diversity of litter-decomposition mechanisms in mushroom-forming fungi.</title>
        <authorList>
            <person name="Floudas D."/>
            <person name="Bentzer J."/>
            <person name="Ahren D."/>
            <person name="Johansson T."/>
            <person name="Persson P."/>
            <person name="Tunlid A."/>
        </authorList>
    </citation>
    <scope>NUCLEOTIDE SEQUENCE [LARGE SCALE GENOMIC DNA]</scope>
    <source>
        <strain evidence="16 17">CBS 146.42</strain>
    </source>
</reference>
<evidence type="ECO:0000256" key="5">
    <source>
        <dbReference type="ARBA" id="ARBA00022617"/>
    </source>
</evidence>
<evidence type="ECO:0000256" key="13">
    <source>
        <dbReference type="PIRSR" id="PIRSR602401-1"/>
    </source>
</evidence>
<dbReference type="InterPro" id="IPR036396">
    <property type="entry name" value="Cyt_P450_sf"/>
</dbReference>
<dbReference type="Pfam" id="PF00067">
    <property type="entry name" value="p450"/>
    <property type="match status" value="1"/>
</dbReference>
<dbReference type="InterPro" id="IPR002401">
    <property type="entry name" value="Cyt_P450_E_grp-I"/>
</dbReference>
<protein>
    <recommendedName>
        <fullName evidence="18">Cytochrome P450</fullName>
    </recommendedName>
</protein>
<evidence type="ECO:0000256" key="2">
    <source>
        <dbReference type="ARBA" id="ARBA00004370"/>
    </source>
</evidence>
<dbReference type="GO" id="GO:0020037">
    <property type="term" value="F:heme binding"/>
    <property type="evidence" value="ECO:0007669"/>
    <property type="project" value="InterPro"/>
</dbReference>
<accession>A0A8H5D025</accession>
<keyword evidence="17" id="KW-1185">Reference proteome</keyword>
<evidence type="ECO:0000256" key="14">
    <source>
        <dbReference type="RuleBase" id="RU000461"/>
    </source>
</evidence>
<dbReference type="InterPro" id="IPR017972">
    <property type="entry name" value="Cyt_P450_CS"/>
</dbReference>
<keyword evidence="15" id="KW-0732">Signal</keyword>
<evidence type="ECO:0000256" key="6">
    <source>
        <dbReference type="ARBA" id="ARBA00022692"/>
    </source>
</evidence>
<dbReference type="GO" id="GO:0016020">
    <property type="term" value="C:membrane"/>
    <property type="evidence" value="ECO:0007669"/>
    <property type="project" value="UniProtKB-SubCell"/>
</dbReference>
<evidence type="ECO:0000256" key="1">
    <source>
        <dbReference type="ARBA" id="ARBA00001971"/>
    </source>
</evidence>
<feature type="binding site" description="axial binding residue" evidence="13">
    <location>
        <position position="446"/>
    </location>
    <ligand>
        <name>heme</name>
        <dbReference type="ChEBI" id="CHEBI:30413"/>
    </ligand>
    <ligandPart>
        <name>Fe</name>
        <dbReference type="ChEBI" id="CHEBI:18248"/>
    </ligandPart>
</feature>
<dbReference type="PANTHER" id="PTHR24305:SF166">
    <property type="entry name" value="CYTOCHROME P450 12A4, MITOCHONDRIAL-RELATED"/>
    <property type="match status" value="1"/>
</dbReference>
<comment type="cofactor">
    <cofactor evidence="1 13">
        <name>heme</name>
        <dbReference type="ChEBI" id="CHEBI:30413"/>
    </cofactor>
</comment>
<comment type="similarity">
    <text evidence="4 14">Belongs to the cytochrome P450 family.</text>
</comment>
<keyword evidence="7 13" id="KW-0479">Metal-binding</keyword>
<evidence type="ECO:0000256" key="10">
    <source>
        <dbReference type="ARBA" id="ARBA00023004"/>
    </source>
</evidence>
<dbReference type="PRINTS" id="PR00385">
    <property type="entry name" value="P450"/>
</dbReference>
<dbReference type="PROSITE" id="PS00086">
    <property type="entry name" value="CYTOCHROME_P450"/>
    <property type="match status" value="1"/>
</dbReference>
<keyword evidence="12" id="KW-0472">Membrane</keyword>
<evidence type="ECO:0000256" key="7">
    <source>
        <dbReference type="ARBA" id="ARBA00022723"/>
    </source>
</evidence>
<evidence type="ECO:0000256" key="15">
    <source>
        <dbReference type="SAM" id="SignalP"/>
    </source>
</evidence>
<keyword evidence="6" id="KW-0812">Transmembrane</keyword>
<dbReference type="PRINTS" id="PR00463">
    <property type="entry name" value="EP450I"/>
</dbReference>
<gene>
    <name evidence="16" type="ORF">D9756_008377</name>
</gene>
<comment type="caution">
    <text evidence="16">The sequence shown here is derived from an EMBL/GenBank/DDBJ whole genome shotgun (WGS) entry which is preliminary data.</text>
</comment>
<evidence type="ECO:0000256" key="11">
    <source>
        <dbReference type="ARBA" id="ARBA00023033"/>
    </source>
</evidence>
<feature type="signal peptide" evidence="15">
    <location>
        <begin position="1"/>
        <end position="19"/>
    </location>
</feature>
<evidence type="ECO:0000256" key="4">
    <source>
        <dbReference type="ARBA" id="ARBA00010617"/>
    </source>
</evidence>
<keyword evidence="8" id="KW-1133">Transmembrane helix</keyword>
<evidence type="ECO:0000256" key="9">
    <source>
        <dbReference type="ARBA" id="ARBA00023002"/>
    </source>
</evidence>
<dbReference type="GO" id="GO:0016705">
    <property type="term" value="F:oxidoreductase activity, acting on paired donors, with incorporation or reduction of molecular oxygen"/>
    <property type="evidence" value="ECO:0007669"/>
    <property type="project" value="InterPro"/>
</dbReference>
<evidence type="ECO:0000256" key="12">
    <source>
        <dbReference type="ARBA" id="ARBA00023136"/>
    </source>
</evidence>
<evidence type="ECO:0000256" key="3">
    <source>
        <dbReference type="ARBA" id="ARBA00004721"/>
    </source>
</evidence>
<comment type="subcellular location">
    <subcellularLocation>
        <location evidence="2">Membrane</location>
    </subcellularLocation>
</comment>
<sequence>MWLLLVPLAVVYAWRKITAFRQAARSVGEIPGYRTLVSRSSLLSSFIPRTPGLSLGRAWSFEDKYSRYAENGYDILTLVSAFPCKPEIVLADAAAIKEVITYRSRFPKPVDLYVATSFFGYNIVASEGEEWKRYRKIAAPTFTERNNKLVWNETVAIMNDLFDSVWENQQVVTVDHILDITLPATLFIISAAGFGQKLTWKGGSIVPPHHKMTFKDALYISTTYMLPRLLLPNWAMKLTEKTRRIQLGFTELRTFMTEMIEDRMKSEKVERDDLLSSLLDASNDGEGLSTDELIGNIFIFLIAGHETTAHTLCFTLALLALYPAEQEKLYEHIKSVLPDAYAPTYEQVPLLTRVMAVFNETLRMFPAVIIIPKRSAEDTTFSTMNTRGETVVVPIPKGTDVHINVPGLHYNPKYWENPYEFKPDRFLNDDWNRDAFIPFSAGPRACLGRKFAETEAVAFLTMLVLRYKITVKEEPCFANETFEKRKERLLKVVSILTLTPVKMPLTFIRR</sequence>
<comment type="pathway">
    <text evidence="3">Secondary metabolite biosynthesis; terpenoid biosynthesis.</text>
</comment>
<dbReference type="InterPro" id="IPR050121">
    <property type="entry name" value="Cytochrome_P450_monoxygenase"/>
</dbReference>
<dbReference type="OrthoDB" id="1470350at2759"/>
<dbReference type="InterPro" id="IPR001128">
    <property type="entry name" value="Cyt_P450"/>
</dbReference>
<keyword evidence="5 13" id="KW-0349">Heme</keyword>
<evidence type="ECO:0008006" key="18">
    <source>
        <dbReference type="Google" id="ProtNLM"/>
    </source>
</evidence>
<dbReference type="GO" id="GO:0005506">
    <property type="term" value="F:iron ion binding"/>
    <property type="evidence" value="ECO:0007669"/>
    <property type="project" value="InterPro"/>
</dbReference>
<evidence type="ECO:0000256" key="8">
    <source>
        <dbReference type="ARBA" id="ARBA00022989"/>
    </source>
</evidence>